<dbReference type="PANTHER" id="PTHR32114">
    <property type="entry name" value="ABC TRANSPORTER ABCH.3"/>
    <property type="match status" value="1"/>
</dbReference>
<feature type="compositionally biased region" description="Polar residues" evidence="2">
    <location>
        <begin position="176"/>
        <end position="188"/>
    </location>
</feature>
<name>A0AAV1I7E4_9CHLO</name>
<evidence type="ECO:0000259" key="3">
    <source>
        <dbReference type="Pfam" id="PF13476"/>
    </source>
</evidence>
<organism evidence="4 5">
    <name type="scientific">Coccomyxa viridis</name>
    <dbReference type="NCBI Taxonomy" id="1274662"/>
    <lineage>
        <taxon>Eukaryota</taxon>
        <taxon>Viridiplantae</taxon>
        <taxon>Chlorophyta</taxon>
        <taxon>core chlorophytes</taxon>
        <taxon>Trebouxiophyceae</taxon>
        <taxon>Trebouxiophyceae incertae sedis</taxon>
        <taxon>Coccomyxaceae</taxon>
        <taxon>Coccomyxa</taxon>
    </lineage>
</organism>
<accession>A0AAV1I7E4</accession>
<sequence length="1327" mass="144438">MRTWGMVATLHRRCCAFNKNLAPSYAQKLAYYGSIRSKASSHSFVPHFRVSRLVWPVYLGSPVLTRRPGGLATLRISSSSLRNVSVWARKKASDAAAASPASGSEPSEQPADESKPVRRPGRPRKKPAPDLKAESNDCAAPALSKAASEQPVAEHKTARRRRRPSKQAAPGPSGEQADNASGQQLSAQPQIDLHADVPAGAHWQGIQSWVVFSDLHVSLKTADVACQVLRRVRKEAEARNAGILFLGDFWHVRGMLPVNPLNRVLEEFREWKQPTLMLVGNHDQITIGGLEHGLTPLAEACPAVHVIERPTEFLGALWLPYRRQRAELEQALRAAGPAKAVFAHADVLGAYVNETFQAREGFAPDLFPEEVPVYMGHYHKPHTVQGTSIEYIGSPYQVSRSEAGQRKHLLVLDSSWRRTDEIFLDLGPCFHVMTGIEPVLPQELRPGDRVRWTLPDLKHVEDTEAVVKELQSKGVEVEVIAPPPAAAPRIAATEEVGALPLFQLYAEHTGMSQPAVQAGCAILEELEGSAAAAPAKGAVIVLHSLEMEGYGPFREQVVYNLEGKGARVVTGRNLDDDGSQSNASGKSSLVMAPLWALTGRSDARAEGGSSRGLTAADVVNDGAKTARVRIDGAVNGVPFVVERSTRRKALAGLRFELSGEDRTGADARLTQALIERELRVGLLSRAAFHGQADITSLLEADDRKFKEELGRVIEIDVWDSAKAVAAERLKSARSESSKLEHEVLVRQDWLTELREQQLNTNRKMAEWREAQQQRLKSADAALETASARLQQKARDIQASVSILQRWLDDQQQSHDSNGALSAGAPKTVPEAISAGWEGTAISNGRTRTAGYHHNGSRAAVATAEVTEQQQLLRQLQHGLHDLQTRQLQNKQHLGSATSALQAAERQLEVYRGLSSTEPSHSVQQAVCDRCLQPIDNGAFHANVSRLDAEVASAAAEHSAIAQKNSATQAEVEHAKQSLYRLQQELFAQAQAAEEKERERAADAAAEQAAQRARRAREAAVAETRRAEVQQIARRVADVEVTVRQADVELQRCSTVLSVNNLAHEHVSAAGYGGDVDRARVACLSVLQDARDTGERLLAGRRDRQSLAAQQNPHEGEGARLAAMAQEAEATLTSLQERSSRLTGQGAVLEELDRGFSRTGIQSFALEGILGELQERTQIFLEQLSSGFTLQLAATRAATSAGGAAQERISKTVYVRMRDPDTGGTVLRERSLRQLSGGERRRVALALLLGFADLISARGRLQCNLIVLDEVLQQLDEEGCARVAGVLKRLPHTTVLVVGQADSYVAQTFDAIDCVVKQSGQCTVEEAA</sequence>
<evidence type="ECO:0000313" key="5">
    <source>
        <dbReference type="Proteomes" id="UP001314263"/>
    </source>
</evidence>
<evidence type="ECO:0000256" key="1">
    <source>
        <dbReference type="SAM" id="Coils"/>
    </source>
</evidence>
<dbReference type="Gene3D" id="3.60.21.10">
    <property type="match status" value="1"/>
</dbReference>
<evidence type="ECO:0000313" key="4">
    <source>
        <dbReference type="EMBL" id="CAK0780024.1"/>
    </source>
</evidence>
<keyword evidence="1" id="KW-0175">Coiled coil</keyword>
<reference evidence="4 5" key="1">
    <citation type="submission" date="2023-10" db="EMBL/GenBank/DDBJ databases">
        <authorList>
            <person name="Maclean D."/>
            <person name="Macfadyen A."/>
        </authorList>
    </citation>
    <scope>NUCLEOTIDE SEQUENCE [LARGE SCALE GENOMIC DNA]</scope>
</reference>
<dbReference type="InterPro" id="IPR029052">
    <property type="entry name" value="Metallo-depent_PP-like"/>
</dbReference>
<dbReference type="EMBL" id="CAUYUE010000006">
    <property type="protein sequence ID" value="CAK0780024.1"/>
    <property type="molecule type" value="Genomic_DNA"/>
</dbReference>
<keyword evidence="5" id="KW-1185">Reference proteome</keyword>
<proteinExistence type="predicted"/>
<comment type="caution">
    <text evidence="4">The sequence shown here is derived from an EMBL/GenBank/DDBJ whole genome shotgun (WGS) entry which is preliminary data.</text>
</comment>
<dbReference type="InterPro" id="IPR027417">
    <property type="entry name" value="P-loop_NTPase"/>
</dbReference>
<feature type="coiled-coil region" evidence="1">
    <location>
        <begin position="722"/>
        <end position="795"/>
    </location>
</feature>
<dbReference type="SUPFAM" id="SSF52540">
    <property type="entry name" value="P-loop containing nucleoside triphosphate hydrolases"/>
    <property type="match status" value="1"/>
</dbReference>
<feature type="domain" description="Rad50/SbcC-type AAA" evidence="3">
    <location>
        <begin position="544"/>
        <end position="792"/>
    </location>
</feature>
<protein>
    <recommendedName>
        <fullName evidence="3">Rad50/SbcC-type AAA domain-containing protein</fullName>
    </recommendedName>
</protein>
<dbReference type="Gene3D" id="3.40.50.300">
    <property type="entry name" value="P-loop containing nucleotide triphosphate hydrolases"/>
    <property type="match status" value="2"/>
</dbReference>
<feature type="region of interest" description="Disordered" evidence="2">
    <location>
        <begin position="95"/>
        <end position="188"/>
    </location>
</feature>
<dbReference type="SUPFAM" id="SSF56300">
    <property type="entry name" value="Metallo-dependent phosphatases"/>
    <property type="match status" value="1"/>
</dbReference>
<dbReference type="GO" id="GO:0006302">
    <property type="term" value="P:double-strand break repair"/>
    <property type="evidence" value="ECO:0007669"/>
    <property type="project" value="InterPro"/>
</dbReference>
<dbReference type="Proteomes" id="UP001314263">
    <property type="component" value="Unassembled WGS sequence"/>
</dbReference>
<gene>
    <name evidence="4" type="ORF">CVIRNUC_004916</name>
</gene>
<dbReference type="Pfam" id="PF13476">
    <property type="entry name" value="AAA_23"/>
    <property type="match status" value="1"/>
</dbReference>
<dbReference type="PANTHER" id="PTHR32114:SF2">
    <property type="entry name" value="ABC TRANSPORTER ABCH.3"/>
    <property type="match status" value="1"/>
</dbReference>
<feature type="compositionally biased region" description="Basic residues" evidence="2">
    <location>
        <begin position="117"/>
        <end position="126"/>
    </location>
</feature>
<dbReference type="Pfam" id="PF13558">
    <property type="entry name" value="SbcC_Walker_B"/>
    <property type="match status" value="1"/>
</dbReference>
<dbReference type="GO" id="GO:0016887">
    <property type="term" value="F:ATP hydrolysis activity"/>
    <property type="evidence" value="ECO:0007669"/>
    <property type="project" value="InterPro"/>
</dbReference>
<evidence type="ECO:0000256" key="2">
    <source>
        <dbReference type="SAM" id="MobiDB-lite"/>
    </source>
</evidence>
<feature type="compositionally biased region" description="Low complexity" evidence="2">
    <location>
        <begin position="95"/>
        <end position="109"/>
    </location>
</feature>
<dbReference type="InterPro" id="IPR038729">
    <property type="entry name" value="Rad50/SbcC_AAA"/>
</dbReference>